<evidence type="ECO:0000256" key="4">
    <source>
        <dbReference type="ARBA" id="ARBA00022989"/>
    </source>
</evidence>
<dbReference type="GO" id="GO:0020037">
    <property type="term" value="F:heme binding"/>
    <property type="evidence" value="ECO:0007669"/>
    <property type="project" value="InterPro"/>
</dbReference>
<dbReference type="InterPro" id="IPR007816">
    <property type="entry name" value="ResB-like_domain"/>
</dbReference>
<keyword evidence="10" id="KW-1185">Reference proteome</keyword>
<dbReference type="InterPro" id="IPR023494">
    <property type="entry name" value="Cyt_c_bgen_Ccs1/CcsB/ResB"/>
</dbReference>
<feature type="transmembrane region" description="Helical" evidence="6">
    <location>
        <begin position="525"/>
        <end position="544"/>
    </location>
</feature>
<feature type="domain" description="ResB-like" evidence="9">
    <location>
        <begin position="1"/>
        <end position="576"/>
    </location>
</feature>
<evidence type="ECO:0000256" key="3">
    <source>
        <dbReference type="ARBA" id="ARBA00022748"/>
    </source>
</evidence>
<reference evidence="11" key="1">
    <citation type="submission" date="2016-11" db="UniProtKB">
        <authorList>
            <consortium name="WormBaseParasite"/>
        </authorList>
    </citation>
    <scope>IDENTIFICATION</scope>
</reference>
<feature type="transmembrane region" description="Helical" evidence="6">
    <location>
        <begin position="857"/>
        <end position="877"/>
    </location>
</feature>
<feature type="transmembrane region" description="Helical" evidence="6">
    <location>
        <begin position="892"/>
        <end position="909"/>
    </location>
</feature>
<feature type="transmembrane region" description="Helical" evidence="6">
    <location>
        <begin position="689"/>
        <end position="707"/>
    </location>
</feature>
<feature type="transmembrane region" description="Helical" evidence="6">
    <location>
        <begin position="648"/>
        <end position="669"/>
    </location>
</feature>
<feature type="transmembrane region" description="Helical" evidence="6">
    <location>
        <begin position="46"/>
        <end position="72"/>
    </location>
</feature>
<dbReference type="Proteomes" id="UP000095287">
    <property type="component" value="Unplaced"/>
</dbReference>
<keyword evidence="4 6" id="KW-1133">Transmembrane helix</keyword>
<dbReference type="InterPro" id="IPR002541">
    <property type="entry name" value="Cyt_c_assembly"/>
</dbReference>
<evidence type="ECO:0000256" key="2">
    <source>
        <dbReference type="ARBA" id="ARBA00022692"/>
    </source>
</evidence>
<dbReference type="WBParaSite" id="L893_g21610.t1">
    <property type="protein sequence ID" value="L893_g21610.t1"/>
    <property type="gene ID" value="L893_g21610"/>
</dbReference>
<evidence type="ECO:0000259" key="8">
    <source>
        <dbReference type="Pfam" id="PF01578"/>
    </source>
</evidence>
<keyword evidence="5 6" id="KW-0472">Membrane</keyword>
<feature type="transmembrane region" description="Helical" evidence="6">
    <location>
        <begin position="590"/>
        <end position="610"/>
    </location>
</feature>
<feature type="chain" id="PRO_5009312814" evidence="7">
    <location>
        <begin position="23"/>
        <end position="917"/>
    </location>
</feature>
<keyword evidence="7" id="KW-0732">Signal</keyword>
<dbReference type="InterPro" id="IPR017562">
    <property type="entry name" value="Cyt_c_biogenesis_CcsA"/>
</dbReference>
<dbReference type="NCBIfam" id="TIGR03144">
    <property type="entry name" value="cytochr_II_ccsB"/>
    <property type="match status" value="1"/>
</dbReference>
<keyword evidence="3" id="KW-0201">Cytochrome c-type biogenesis</keyword>
<dbReference type="Pfam" id="PF01578">
    <property type="entry name" value="Cytochrom_C_asm"/>
    <property type="match status" value="1"/>
</dbReference>
<feature type="transmembrane region" description="Helical" evidence="6">
    <location>
        <begin position="819"/>
        <end position="836"/>
    </location>
</feature>
<feature type="transmembrane region" description="Helical" evidence="6">
    <location>
        <begin position="616"/>
        <end position="636"/>
    </location>
</feature>
<dbReference type="AlphaFoldDB" id="A0A1I7Z0R9"/>
<feature type="transmembrane region" description="Helical" evidence="6">
    <location>
        <begin position="793"/>
        <end position="813"/>
    </location>
</feature>
<feature type="domain" description="Cytochrome c assembly protein" evidence="8">
    <location>
        <begin position="686"/>
        <end position="915"/>
    </location>
</feature>
<organism evidence="10 11">
    <name type="scientific">Steinernema glaseri</name>
    <dbReference type="NCBI Taxonomy" id="37863"/>
    <lineage>
        <taxon>Eukaryota</taxon>
        <taxon>Metazoa</taxon>
        <taxon>Ecdysozoa</taxon>
        <taxon>Nematoda</taxon>
        <taxon>Chromadorea</taxon>
        <taxon>Rhabditida</taxon>
        <taxon>Tylenchina</taxon>
        <taxon>Panagrolaimomorpha</taxon>
        <taxon>Strongyloidoidea</taxon>
        <taxon>Steinernematidae</taxon>
        <taxon>Steinernema</taxon>
    </lineage>
</organism>
<feature type="transmembrane region" description="Helical" evidence="6">
    <location>
        <begin position="763"/>
        <end position="781"/>
    </location>
</feature>
<protein>
    <submittedName>
        <fullName evidence="11">Cytochrome c biogenesis protein ResB</fullName>
    </submittedName>
</protein>
<evidence type="ECO:0000256" key="7">
    <source>
        <dbReference type="SAM" id="SignalP"/>
    </source>
</evidence>
<dbReference type="Pfam" id="PF05140">
    <property type="entry name" value="ResB"/>
    <property type="match status" value="1"/>
</dbReference>
<accession>A0A1I7Z0R9</accession>
<proteinExistence type="predicted"/>
<name>A0A1I7Z0R9_9BILA</name>
<sequence length="917" mass="103122">MRFAISLLMFICVASLIGTVLAQNQPANTYIDQFGPYWFELFDHFSIWSIYNSGWFMVIMTFLVVSTTLCVIRNAPKMIREMRTFKEHVRGGSLKAFPHRVELESAGAPEHNREQVQGWLQSQGYAVRVRKDDDGSMMMAAKKGSANKLGYIFAHLAIVVICVGGLLDSELPVRLQVPESGRLGLGNPSFRANMLVPEGARTATAVVNSGEGVLIQPLPFALELKRFLVEYYSTGMPSSFKSEVEVTDPVTGDTFERTIEVNEPLRYKGVTVYQSGFDDGGSILSLKGYPLPKAMIEHVAAVTGSAANKKDQNLKNVGPSVNYRLIDDQGQSREFVNYMLPVELDGTLVFLAGMRFSPAEPFRYVRFPADDKGSLKEFMDLRAATQNEALVSQAAERFAERNSSSPEQKELMLSASRTALQTFVRAGFDGLISRVPEAERERILGFAIPMIQFTLSELRDLLRQQQGLPELDYSQENSDANRWIQSAVLAFANLPDYPAPVMLTLDSFEQVQASVFQVARSPGMYIVYLGCLFLIIGVFSMFYIRDRRVWVWIRPHNQGSSVMAAMTSQRRNMDFNLDGDRRGIRGRPDWSDVLFLVVLALGAAYALNVYSTSMDYYEKIILVAFVPFVAWLGWLWRPLRTLLVFNTAAWMGSGLTWAAIYAGMTGLLVRWREGHLLGPDIGHIPVSNLYEVFVLLALITALFYMYYERRYNTRALGGFVLLAISSLVIFLLWYSFTRDAHQIQPLVPALKSWWMKLHVPANFIGYGTFSLAAMVGFAYLVKENGETRSRAKLIPVFLLGAILCAEPMIFGSRELSPTWMLYFGIGSVIVGTILYFRGPISRKLPSLEVLDDIMYRAIAVGFAFFTVATVLGALWAADAWGTYWQWDPKETWALIVWLNYAAWLHLRLLKGLRGTMA</sequence>
<dbReference type="PANTHER" id="PTHR31566">
    <property type="entry name" value="CYTOCHROME C BIOGENESIS PROTEIN CCS1, CHLOROPLASTIC"/>
    <property type="match status" value="1"/>
</dbReference>
<evidence type="ECO:0000256" key="1">
    <source>
        <dbReference type="ARBA" id="ARBA00004141"/>
    </source>
</evidence>
<evidence type="ECO:0000256" key="6">
    <source>
        <dbReference type="SAM" id="Phobius"/>
    </source>
</evidence>
<feature type="transmembrane region" description="Helical" evidence="6">
    <location>
        <begin position="149"/>
        <end position="167"/>
    </location>
</feature>
<feature type="transmembrane region" description="Helical" evidence="6">
    <location>
        <begin position="719"/>
        <end position="736"/>
    </location>
</feature>
<evidence type="ECO:0000313" key="10">
    <source>
        <dbReference type="Proteomes" id="UP000095287"/>
    </source>
</evidence>
<feature type="signal peptide" evidence="7">
    <location>
        <begin position="1"/>
        <end position="22"/>
    </location>
</feature>
<evidence type="ECO:0000256" key="5">
    <source>
        <dbReference type="ARBA" id="ARBA00023136"/>
    </source>
</evidence>
<comment type="subcellular location">
    <subcellularLocation>
        <location evidence="1">Membrane</location>
        <topology evidence="1">Multi-pass membrane protein</topology>
    </subcellularLocation>
</comment>
<dbReference type="PANTHER" id="PTHR31566:SF0">
    <property type="entry name" value="CYTOCHROME C BIOGENESIS PROTEIN CCS1, CHLOROPLASTIC"/>
    <property type="match status" value="1"/>
</dbReference>
<evidence type="ECO:0000259" key="9">
    <source>
        <dbReference type="Pfam" id="PF05140"/>
    </source>
</evidence>
<keyword evidence="2 6" id="KW-0812">Transmembrane</keyword>
<dbReference type="GO" id="GO:0017004">
    <property type="term" value="P:cytochrome complex assembly"/>
    <property type="evidence" value="ECO:0007669"/>
    <property type="project" value="UniProtKB-KW"/>
</dbReference>
<dbReference type="GO" id="GO:0016020">
    <property type="term" value="C:membrane"/>
    <property type="evidence" value="ECO:0007669"/>
    <property type="project" value="UniProtKB-SubCell"/>
</dbReference>
<evidence type="ECO:0000313" key="11">
    <source>
        <dbReference type="WBParaSite" id="L893_g21610.t1"/>
    </source>
</evidence>